<reference evidence="1" key="1">
    <citation type="submission" date="2020-03" db="EMBL/GenBank/DDBJ databases">
        <title>The deep terrestrial virosphere.</title>
        <authorList>
            <person name="Holmfeldt K."/>
            <person name="Nilsson E."/>
            <person name="Simone D."/>
            <person name="Lopez-Fernandez M."/>
            <person name="Wu X."/>
            <person name="de Brujin I."/>
            <person name="Lundin D."/>
            <person name="Andersson A."/>
            <person name="Bertilsson S."/>
            <person name="Dopson M."/>
        </authorList>
    </citation>
    <scope>NUCLEOTIDE SEQUENCE</scope>
    <source>
        <strain evidence="1">MM415A00253</strain>
    </source>
</reference>
<accession>A0A6M3KQJ4</accession>
<sequence length="129" mass="14654">MKTQKIEKTVKISDDISVRYKIEKSGQCEAGLSDDVLTTVSLYLPIQEGSGWKIMDKISFAERIEIMEEPLVEIWGNLIEQERMQSKKFLTEKYSQGFAEAESYILSEICKLSKALADRANALIKADDI</sequence>
<evidence type="ECO:0000313" key="1">
    <source>
        <dbReference type="EMBL" id="QJA83754.1"/>
    </source>
</evidence>
<dbReference type="AlphaFoldDB" id="A0A6M3KQJ4"/>
<name>A0A6M3KQJ4_9ZZZZ</name>
<protein>
    <submittedName>
        <fullName evidence="1">Uncharacterized protein</fullName>
    </submittedName>
</protein>
<proteinExistence type="predicted"/>
<organism evidence="1">
    <name type="scientific">viral metagenome</name>
    <dbReference type="NCBI Taxonomy" id="1070528"/>
    <lineage>
        <taxon>unclassified sequences</taxon>
        <taxon>metagenomes</taxon>
        <taxon>organismal metagenomes</taxon>
    </lineage>
</organism>
<gene>
    <name evidence="1" type="ORF">MM415A00253_0002</name>
</gene>
<dbReference type="EMBL" id="MT142517">
    <property type="protein sequence ID" value="QJA83754.1"/>
    <property type="molecule type" value="Genomic_DNA"/>
</dbReference>